<organism evidence="2 3">
    <name type="scientific">Pelotomaculum isophthalicicum JI</name>
    <dbReference type="NCBI Taxonomy" id="947010"/>
    <lineage>
        <taxon>Bacteria</taxon>
        <taxon>Bacillati</taxon>
        <taxon>Bacillota</taxon>
        <taxon>Clostridia</taxon>
        <taxon>Eubacteriales</taxon>
        <taxon>Desulfotomaculaceae</taxon>
        <taxon>Pelotomaculum</taxon>
    </lineage>
</organism>
<protein>
    <submittedName>
        <fullName evidence="2">Ig domain-containing protein</fullName>
    </submittedName>
</protein>
<dbReference type="GO" id="GO:0016020">
    <property type="term" value="C:membrane"/>
    <property type="evidence" value="ECO:0007669"/>
    <property type="project" value="InterPro"/>
</dbReference>
<name>A0A9X4H054_9FIRM</name>
<dbReference type="InterPro" id="IPR015919">
    <property type="entry name" value="Cadherin-like_sf"/>
</dbReference>
<reference evidence="2" key="1">
    <citation type="submission" date="2022-02" db="EMBL/GenBank/DDBJ databases">
        <authorList>
            <person name="Leng L."/>
        </authorList>
    </citation>
    <scope>NUCLEOTIDE SEQUENCE</scope>
    <source>
        <strain evidence="2">JI</strain>
    </source>
</reference>
<dbReference type="EMBL" id="JAKOAV010000033">
    <property type="protein sequence ID" value="MDF9409532.1"/>
    <property type="molecule type" value="Genomic_DNA"/>
</dbReference>
<feature type="signal peptide" evidence="1">
    <location>
        <begin position="1"/>
        <end position="29"/>
    </location>
</feature>
<keyword evidence="3" id="KW-1185">Reference proteome</keyword>
<dbReference type="PANTHER" id="PTHR37494:SF1">
    <property type="entry name" value="STAPHYLOCOCCUS AUREUS SURFACE PROTEIN A"/>
    <property type="match status" value="1"/>
</dbReference>
<proteinExistence type="predicted"/>
<comment type="caution">
    <text evidence="2">The sequence shown here is derived from an EMBL/GenBank/DDBJ whole genome shotgun (WGS) entry which is preliminary data.</text>
</comment>
<evidence type="ECO:0000256" key="1">
    <source>
        <dbReference type="SAM" id="SignalP"/>
    </source>
</evidence>
<keyword evidence="1" id="KW-0732">Signal</keyword>
<evidence type="ECO:0000313" key="2">
    <source>
        <dbReference type="EMBL" id="MDF9409532.1"/>
    </source>
</evidence>
<dbReference type="InterPro" id="IPR013783">
    <property type="entry name" value="Ig-like_fold"/>
</dbReference>
<dbReference type="Gene3D" id="2.60.40.10">
    <property type="entry name" value="Immunoglobulins"/>
    <property type="match status" value="2"/>
</dbReference>
<evidence type="ECO:0000313" key="3">
    <source>
        <dbReference type="Proteomes" id="UP001154312"/>
    </source>
</evidence>
<dbReference type="SUPFAM" id="SSF49313">
    <property type="entry name" value="Cadherin-like"/>
    <property type="match status" value="2"/>
</dbReference>
<dbReference type="GO" id="GO:0005509">
    <property type="term" value="F:calcium ion binding"/>
    <property type="evidence" value="ECO:0007669"/>
    <property type="project" value="InterPro"/>
</dbReference>
<sequence>MLKSKKWRVGAILLAAVILTGAFSSASFASSNNPKAVVSNMNQGFFVYNTDFSAADNDFCQSFTSQSFTSGDKQHRFLSKFGFFKNKGQIRKGNFNNYKVKVNGHGLDLVAQALGMTTDQLKSDLQANKKFSDIVAAQGMTMDQFKENIKELIAGQTPTTPGQTALSITTAALANGQVNSAYNTGISATGGTSPYSFSLTSGSLPAGLSLASNGTISGTPTTAGTWNFTITVTDNASVSVSQAYSLTIDQTALNITTTALANGLVNSEYNAGIGVTGGTSPYSFSLTSGGLPTGLSLASNGTISGTPTTAGTWNFTITVTDNASVSVSQAFSLTIQA</sequence>
<dbReference type="Pfam" id="PF05345">
    <property type="entry name" value="He_PIG"/>
    <property type="match status" value="2"/>
</dbReference>
<dbReference type="AlphaFoldDB" id="A0A9X4H054"/>
<dbReference type="RefSeq" id="WP_277445007.1">
    <property type="nucleotide sequence ID" value="NZ_JAKOAV010000033.1"/>
</dbReference>
<accession>A0A9X4H054</accession>
<dbReference type="Proteomes" id="UP001154312">
    <property type="component" value="Unassembled WGS sequence"/>
</dbReference>
<feature type="chain" id="PRO_5040875602" evidence="1">
    <location>
        <begin position="30"/>
        <end position="337"/>
    </location>
</feature>
<dbReference type="PANTHER" id="PTHR37494">
    <property type="entry name" value="HEMAGGLUTININ"/>
    <property type="match status" value="1"/>
</dbReference>
<gene>
    <name evidence="2" type="ORF">L7E55_14395</name>
</gene>